<reference evidence="1 2" key="1">
    <citation type="submission" date="2016-09" db="EMBL/GenBank/DDBJ databases">
        <title>The complete genome sequences of Rhizobium gallicum, symbiovars gallicum and phaseoli, symbionts associated to common bean (Phaseolus vulgaris).</title>
        <authorList>
            <person name="Bustos P."/>
            <person name="Santamaria R.I."/>
            <person name="Perez-Carrascal O.M."/>
            <person name="Juarez S."/>
            <person name="Lozano L."/>
            <person name="Martinez-Flores I."/>
            <person name="Martinez-Romero E."/>
            <person name="Cevallos M."/>
            <person name="Romero D."/>
            <person name="Davila G."/>
            <person name="Gonzalez V."/>
        </authorList>
    </citation>
    <scope>NUCLEOTIDE SEQUENCE [LARGE SCALE GENOMIC DNA]</scope>
    <source>
        <strain evidence="1 2">8C-3</strain>
        <plasmid evidence="2">Plasmid prsp8c3a</plasmid>
    </source>
</reference>
<name>A0A1L5PA12_RHIET</name>
<evidence type="ECO:0000313" key="1">
    <source>
        <dbReference type="EMBL" id="APO76986.1"/>
    </source>
</evidence>
<sequence length="96" mass="11055">MTLPVRTTRLSFRSDLPPRFQIYKETDRFRNAKKTEKTAFLQLTAMRHRNRIGMLRRKRPGASGLMGAEPVRLSIILSDETNGGHPRPTIKLFSNC</sequence>
<dbReference type="Proteomes" id="UP000185109">
    <property type="component" value="Plasmid pRsp8C3a"/>
</dbReference>
<evidence type="ECO:0000313" key="2">
    <source>
        <dbReference type="Proteomes" id="UP000185109"/>
    </source>
</evidence>
<organism evidence="1 2">
    <name type="scientific">Rhizobium etli 8C-3</name>
    <dbReference type="NCBI Taxonomy" id="538025"/>
    <lineage>
        <taxon>Bacteria</taxon>
        <taxon>Pseudomonadati</taxon>
        <taxon>Pseudomonadota</taxon>
        <taxon>Alphaproteobacteria</taxon>
        <taxon>Hyphomicrobiales</taxon>
        <taxon>Rhizobiaceae</taxon>
        <taxon>Rhizobium/Agrobacterium group</taxon>
        <taxon>Rhizobium</taxon>
    </lineage>
</organism>
<gene>
    <name evidence="1" type="ORF">AM571_PA00099</name>
</gene>
<proteinExistence type="predicted"/>
<geneLocation type="plasmid" evidence="2">
    <name>prsp8c3a</name>
</geneLocation>
<dbReference type="EMBL" id="CP017242">
    <property type="protein sequence ID" value="APO76986.1"/>
    <property type="molecule type" value="Genomic_DNA"/>
</dbReference>
<keyword evidence="1" id="KW-0614">Plasmid</keyword>
<accession>A0A1L5PA12</accession>
<protein>
    <submittedName>
        <fullName evidence="1">Uncharacterized protein</fullName>
    </submittedName>
</protein>
<dbReference type="AlphaFoldDB" id="A0A1L5PA12"/>